<gene>
    <name evidence="2" type="ORF">NF556_15510</name>
</gene>
<keyword evidence="1" id="KW-0472">Membrane</keyword>
<reference evidence="2" key="1">
    <citation type="submission" date="2022-06" db="EMBL/GenBank/DDBJ databases">
        <title>Ornithinimicrobium HY1793.</title>
        <authorList>
            <person name="Huang Y."/>
        </authorList>
    </citation>
    <scope>NUCLEOTIDE SEQUENCE</scope>
    <source>
        <strain evidence="2">HY1793</strain>
    </source>
</reference>
<keyword evidence="1" id="KW-0812">Transmembrane</keyword>
<dbReference type="RefSeq" id="WP_252591924.1">
    <property type="nucleotide sequence ID" value="NZ_CP099489.1"/>
</dbReference>
<protein>
    <submittedName>
        <fullName evidence="2">Uncharacterized protein</fullName>
    </submittedName>
</protein>
<evidence type="ECO:0000313" key="2">
    <source>
        <dbReference type="EMBL" id="USQ79019.1"/>
    </source>
</evidence>
<feature type="transmembrane region" description="Helical" evidence="1">
    <location>
        <begin position="24"/>
        <end position="44"/>
    </location>
</feature>
<name>A0ABY4YQP4_9MICO</name>
<keyword evidence="3" id="KW-1185">Reference proteome</keyword>
<sequence length="340" mass="37121">MTVQSAREHGRGREWPPPMWRRPSVWVCAVLALTLVAIAGTWWWQREKPRRVAEDFLQAQADGDLERAADLGPQPLWKPEDDTIRTVTIPGSAGPAITDWTIDEIERLEGWTRVEATIVSASGEHPVELTVNDGHLDPVDYPSVKFHVPTASGAITVNDERVGLSNLYGMTLGGLGIGTIYLSPGTHTLALPDLSSFVTSQPQTVTLPPDFSSMSSAEDVDLTYELTGEGEAEIERLFRELVEECTTGDQPAEADCPISTDDIFLGGGEPPDGTWEIASWPDLQMEPVDHNDGWWVETARAGEAVFTVAEGPSAEQTERVVRLSFTSRVELQADGSLAFA</sequence>
<proteinExistence type="predicted"/>
<dbReference type="EMBL" id="CP099489">
    <property type="protein sequence ID" value="USQ79019.1"/>
    <property type="molecule type" value="Genomic_DNA"/>
</dbReference>
<accession>A0ABY4YQP4</accession>
<organism evidence="2 3">
    <name type="scientific">Ornithinimicrobium faecis</name>
    <dbReference type="NCBI Taxonomy" id="2934158"/>
    <lineage>
        <taxon>Bacteria</taxon>
        <taxon>Bacillati</taxon>
        <taxon>Actinomycetota</taxon>
        <taxon>Actinomycetes</taxon>
        <taxon>Micrococcales</taxon>
        <taxon>Ornithinimicrobiaceae</taxon>
        <taxon>Ornithinimicrobium</taxon>
    </lineage>
</organism>
<evidence type="ECO:0000313" key="3">
    <source>
        <dbReference type="Proteomes" id="UP001056455"/>
    </source>
</evidence>
<keyword evidence="1" id="KW-1133">Transmembrane helix</keyword>
<dbReference type="Proteomes" id="UP001056455">
    <property type="component" value="Chromosome"/>
</dbReference>
<evidence type="ECO:0000256" key="1">
    <source>
        <dbReference type="SAM" id="Phobius"/>
    </source>
</evidence>